<dbReference type="EMBL" id="LXQA010082832">
    <property type="protein sequence ID" value="MCI12122.1"/>
    <property type="molecule type" value="Genomic_DNA"/>
</dbReference>
<dbReference type="Proteomes" id="UP000265520">
    <property type="component" value="Unassembled WGS sequence"/>
</dbReference>
<sequence length="210" mass="23208">MADFGDELLKIVADQRASKQGKKKMKSRTSAVLNQSGPAGSSSLGVLARLKPGCNRARRCSKDFMEKSPPMVADVERAVILDMRPAARQEELARDAAVVIRLLETALVLNDEQGGSTRDMEKLKTRNEKLEAKVLKLDNELIDLRGKQENFAAQVKELRETRDALDKAKKELGDLKDTHAEERKGLDEELGKLKSAMTPVEGKPDSVRGL</sequence>
<feature type="region of interest" description="Disordered" evidence="1">
    <location>
        <begin position="170"/>
        <end position="210"/>
    </location>
</feature>
<comment type="caution">
    <text evidence="2">The sequence shown here is derived from an EMBL/GenBank/DDBJ whole genome shotgun (WGS) entry which is preliminary data.</text>
</comment>
<feature type="non-terminal residue" evidence="2">
    <location>
        <position position="210"/>
    </location>
</feature>
<accession>A0A392PK03</accession>
<organism evidence="2 3">
    <name type="scientific">Trifolium medium</name>
    <dbReference type="NCBI Taxonomy" id="97028"/>
    <lineage>
        <taxon>Eukaryota</taxon>
        <taxon>Viridiplantae</taxon>
        <taxon>Streptophyta</taxon>
        <taxon>Embryophyta</taxon>
        <taxon>Tracheophyta</taxon>
        <taxon>Spermatophyta</taxon>
        <taxon>Magnoliopsida</taxon>
        <taxon>eudicotyledons</taxon>
        <taxon>Gunneridae</taxon>
        <taxon>Pentapetalae</taxon>
        <taxon>rosids</taxon>
        <taxon>fabids</taxon>
        <taxon>Fabales</taxon>
        <taxon>Fabaceae</taxon>
        <taxon>Papilionoideae</taxon>
        <taxon>50 kb inversion clade</taxon>
        <taxon>NPAAA clade</taxon>
        <taxon>Hologalegina</taxon>
        <taxon>IRL clade</taxon>
        <taxon>Trifolieae</taxon>
        <taxon>Trifolium</taxon>
    </lineage>
</organism>
<proteinExistence type="predicted"/>
<evidence type="ECO:0000256" key="1">
    <source>
        <dbReference type="SAM" id="MobiDB-lite"/>
    </source>
</evidence>
<evidence type="ECO:0000313" key="3">
    <source>
        <dbReference type="Proteomes" id="UP000265520"/>
    </source>
</evidence>
<feature type="compositionally biased region" description="Polar residues" evidence="1">
    <location>
        <begin position="28"/>
        <end position="40"/>
    </location>
</feature>
<protein>
    <submittedName>
        <fullName evidence="2">Uncharacterized protein</fullName>
    </submittedName>
</protein>
<evidence type="ECO:0000313" key="2">
    <source>
        <dbReference type="EMBL" id="MCI12122.1"/>
    </source>
</evidence>
<dbReference type="AlphaFoldDB" id="A0A392PK03"/>
<feature type="compositionally biased region" description="Basic and acidic residues" evidence="1">
    <location>
        <begin position="170"/>
        <end position="192"/>
    </location>
</feature>
<name>A0A392PK03_9FABA</name>
<reference evidence="2 3" key="1">
    <citation type="journal article" date="2018" name="Front. Plant Sci.">
        <title>Red Clover (Trifolium pratense) and Zigzag Clover (T. medium) - A Picture of Genomic Similarities and Differences.</title>
        <authorList>
            <person name="Dluhosova J."/>
            <person name="Istvanek J."/>
            <person name="Nedelnik J."/>
            <person name="Repkova J."/>
        </authorList>
    </citation>
    <scope>NUCLEOTIDE SEQUENCE [LARGE SCALE GENOMIC DNA]</scope>
    <source>
        <strain evidence="3">cv. 10/8</strain>
        <tissue evidence="2">Leaf</tissue>
    </source>
</reference>
<keyword evidence="3" id="KW-1185">Reference proteome</keyword>
<feature type="region of interest" description="Disordered" evidence="1">
    <location>
        <begin position="16"/>
        <end position="40"/>
    </location>
</feature>